<keyword evidence="4" id="KW-0547">Nucleotide-binding</keyword>
<evidence type="ECO:0000259" key="15">
    <source>
        <dbReference type="PROSITE" id="PS50089"/>
    </source>
</evidence>
<evidence type="ECO:0000256" key="11">
    <source>
        <dbReference type="ARBA" id="ARBA00023204"/>
    </source>
</evidence>
<keyword evidence="7" id="KW-0378">Hydrolase</keyword>
<feature type="region of interest" description="Disordered" evidence="14">
    <location>
        <begin position="1"/>
        <end position="147"/>
    </location>
</feature>
<dbReference type="InterPro" id="IPR013083">
    <property type="entry name" value="Znf_RING/FYVE/PHD"/>
</dbReference>
<feature type="compositionally biased region" description="Polar residues" evidence="14">
    <location>
        <begin position="96"/>
        <end position="122"/>
    </location>
</feature>
<dbReference type="Pfam" id="PF00176">
    <property type="entry name" value="SNF2-rel_dom"/>
    <property type="match status" value="1"/>
</dbReference>
<dbReference type="SUPFAM" id="SSF57850">
    <property type="entry name" value="RING/U-box"/>
    <property type="match status" value="1"/>
</dbReference>
<keyword evidence="8" id="KW-0347">Helicase</keyword>
<dbReference type="Gene3D" id="3.40.50.300">
    <property type="entry name" value="P-loop containing nucleotide triphosphate hydrolases"/>
    <property type="match status" value="1"/>
</dbReference>
<dbReference type="Pfam" id="PF08797">
    <property type="entry name" value="HIRAN"/>
    <property type="match status" value="1"/>
</dbReference>
<dbReference type="InterPro" id="IPR014001">
    <property type="entry name" value="Helicase_ATP-bd"/>
</dbReference>
<evidence type="ECO:0000256" key="14">
    <source>
        <dbReference type="SAM" id="MobiDB-lite"/>
    </source>
</evidence>
<evidence type="ECO:0000256" key="12">
    <source>
        <dbReference type="ARBA" id="ARBA00023242"/>
    </source>
</evidence>
<evidence type="ECO:0000259" key="16">
    <source>
        <dbReference type="PROSITE" id="PS51192"/>
    </source>
</evidence>
<dbReference type="InterPro" id="IPR027417">
    <property type="entry name" value="P-loop_NTPase"/>
</dbReference>
<keyword evidence="6 13" id="KW-0863">Zinc-finger</keyword>
<evidence type="ECO:0000256" key="9">
    <source>
        <dbReference type="ARBA" id="ARBA00022833"/>
    </source>
</evidence>
<keyword evidence="10" id="KW-0067">ATP-binding</keyword>
<dbReference type="PANTHER" id="PTHR45626:SF22">
    <property type="entry name" value="DNA REPAIR PROTEIN RAD5"/>
    <property type="match status" value="1"/>
</dbReference>
<dbReference type="OrthoDB" id="448448at2759"/>
<evidence type="ECO:0000256" key="13">
    <source>
        <dbReference type="PROSITE-ProRule" id="PRU00175"/>
    </source>
</evidence>
<evidence type="ECO:0000256" key="5">
    <source>
        <dbReference type="ARBA" id="ARBA00022763"/>
    </source>
</evidence>
<name>A0A9P6DYC9_9AGAM</name>
<dbReference type="AlphaFoldDB" id="A0A9P6DYC9"/>
<dbReference type="InterPro" id="IPR038718">
    <property type="entry name" value="SNF2-like_sf"/>
</dbReference>
<protein>
    <recommendedName>
        <fullName evidence="20">DNA repair protein RAD5</fullName>
    </recommendedName>
</protein>
<keyword evidence="5" id="KW-0227">DNA damage</keyword>
<evidence type="ECO:0000256" key="1">
    <source>
        <dbReference type="ARBA" id="ARBA00004123"/>
    </source>
</evidence>
<feature type="domain" description="RING-type" evidence="15">
    <location>
        <begin position="862"/>
        <end position="907"/>
    </location>
</feature>
<dbReference type="GO" id="GO:0008270">
    <property type="term" value="F:zinc ion binding"/>
    <property type="evidence" value="ECO:0007669"/>
    <property type="project" value="UniProtKB-KW"/>
</dbReference>
<dbReference type="InterPro" id="IPR000330">
    <property type="entry name" value="SNF2_N"/>
</dbReference>
<dbReference type="GO" id="GO:0006281">
    <property type="term" value="P:DNA repair"/>
    <property type="evidence" value="ECO:0007669"/>
    <property type="project" value="UniProtKB-KW"/>
</dbReference>
<organism evidence="18 19">
    <name type="scientific">Hydnum rufescens UP504</name>
    <dbReference type="NCBI Taxonomy" id="1448309"/>
    <lineage>
        <taxon>Eukaryota</taxon>
        <taxon>Fungi</taxon>
        <taxon>Dikarya</taxon>
        <taxon>Basidiomycota</taxon>
        <taxon>Agaricomycotina</taxon>
        <taxon>Agaricomycetes</taxon>
        <taxon>Cantharellales</taxon>
        <taxon>Hydnaceae</taxon>
        <taxon>Hydnum</taxon>
    </lineage>
</organism>
<keyword evidence="12" id="KW-0539">Nucleus</keyword>
<comment type="caution">
    <text evidence="18">The sequence shown here is derived from an EMBL/GenBank/DDBJ whole genome shotgun (WGS) entry which is preliminary data.</text>
</comment>
<dbReference type="PROSITE" id="PS51192">
    <property type="entry name" value="HELICASE_ATP_BIND_1"/>
    <property type="match status" value="1"/>
</dbReference>
<dbReference type="Pfam" id="PF00271">
    <property type="entry name" value="Helicase_C"/>
    <property type="match status" value="1"/>
</dbReference>
<dbReference type="InterPro" id="IPR014905">
    <property type="entry name" value="HIRAN"/>
</dbReference>
<feature type="compositionally biased region" description="Pro residues" evidence="14">
    <location>
        <begin position="76"/>
        <end position="88"/>
    </location>
</feature>
<dbReference type="GO" id="GO:0004386">
    <property type="term" value="F:helicase activity"/>
    <property type="evidence" value="ECO:0007669"/>
    <property type="project" value="UniProtKB-KW"/>
</dbReference>
<evidence type="ECO:0000313" key="19">
    <source>
        <dbReference type="Proteomes" id="UP000886523"/>
    </source>
</evidence>
<keyword evidence="9" id="KW-0862">Zinc</keyword>
<keyword evidence="11" id="KW-0234">DNA repair</keyword>
<sequence length="1114" mass="124225">MCASGPKRGRLTVGSPWLRQEMKTGHFFTNSSDEDEAKPPSKTPAAAISEKNYLPASNDEFEDEDDAQMDEKYRPSPVPSVPSFSPPPNKKRRTEGTSVAPSTTDLEVSNYTTRQTSSNRQKSIPHPEKPTFSSSSQSSTLPGPSRLTTSGFLGDFIVEGWATTSDTKATTYIRSGDSVFVRRDETGTRVPGSALDTGTENRTALPLSSKVKLASKAKNNSKENNVVRFLNASGSEVGRLPNKVASWVSKLMDMKIISIQGTVIDCPRPLRTGNNVVLSLRTYMTSTAFEPSPVKSSIEVENYKKPYMWAEGKETVDEQVYRERKQSLVQLFEAVNLKPVHPNPPVRTMVTPKNQRPHTKSVGDIKKVDTVQLKAVEIIGDDEDAEEVEVEGEELSDTQLSLIYTKAQQNDRTMEEMEPPDSFALTLRPYQKQALRWMYGIERGEGGARMNTSMHPLWEEYNFPLEPDHTGAYDLTQPEVPFYLNPYSGELSLDFPRVDKSCKGGILADEMGLGKSIMLASLLHANRDPEPPIPQGAGVKQRKGTLEDVFTPTRRAPSSKFIGGDTGPTATLIVAPVSLLSQWRDEIVRSSAKGSVQVSLWHGQTRGVAPFGVGINVIITSYGTLAAEHAKTLKTGGSSVLYDEEWKRVVLDEAHYIKSRSSKSAKAVYDLSSRCRWALTGTPITNRLEDLYSLLRFLQFDPWANFAFFNSFITTPFMNKDPGAMEVVQAILESVLLRREKTTRDKDGNLIVHLPPKAVSIQYLDLSPEESKIYGSLYKNIKADYDSLNNRGLVVKNMTSILARIMTLRRAACHPALVKGSTDIAEERIAEYPTWEVKKESPTYAESALERLKGSDPNPDDCVICFEPMHTQILLEKCLHTACKDCVVGHLRHLRKNGESGACPICSAPTKALQYVRATSSDILPMSSPPMLLRKNDFQGSTKLDALLQSLRSLRDQDPCFRAVVFSQWTSFLDLIAQALDREPFAWSRLDGSMSQPQRSRAIKEFMNPGQQPKVFIMSLKSGGVGLNLTTANSVYMMDCWWNEAVEDQAIDRVHRIGQQRPVQVTKLIVRNTIEERILEIQKRKTAIVNGALRGHNADDKEVLENFRIMFEDF</sequence>
<comment type="similarity">
    <text evidence="2">Belongs to the SNF2/RAD54 helicase family.</text>
</comment>
<dbReference type="PROSITE" id="PS50089">
    <property type="entry name" value="ZF_RING_2"/>
    <property type="match status" value="1"/>
</dbReference>
<proteinExistence type="inferred from homology"/>
<dbReference type="Gene3D" id="3.40.50.10810">
    <property type="entry name" value="Tandem AAA-ATPase domain"/>
    <property type="match status" value="1"/>
</dbReference>
<dbReference type="InterPro" id="IPR001841">
    <property type="entry name" value="Znf_RING"/>
</dbReference>
<evidence type="ECO:0000256" key="10">
    <source>
        <dbReference type="ARBA" id="ARBA00022840"/>
    </source>
</evidence>
<dbReference type="InterPro" id="IPR049730">
    <property type="entry name" value="SNF2/RAD54-like_C"/>
</dbReference>
<dbReference type="GO" id="GO:0016818">
    <property type="term" value="F:hydrolase activity, acting on acid anhydrides, in phosphorus-containing anhydrides"/>
    <property type="evidence" value="ECO:0007669"/>
    <property type="project" value="InterPro"/>
</dbReference>
<keyword evidence="3" id="KW-0479">Metal-binding</keyword>
<dbReference type="SUPFAM" id="SSF52540">
    <property type="entry name" value="P-loop containing nucleoside triphosphate hydrolases"/>
    <property type="match status" value="2"/>
</dbReference>
<reference evidence="18" key="1">
    <citation type="journal article" date="2020" name="Nat. Commun.">
        <title>Large-scale genome sequencing of mycorrhizal fungi provides insights into the early evolution of symbiotic traits.</title>
        <authorList>
            <person name="Miyauchi S."/>
            <person name="Kiss E."/>
            <person name="Kuo A."/>
            <person name="Drula E."/>
            <person name="Kohler A."/>
            <person name="Sanchez-Garcia M."/>
            <person name="Morin E."/>
            <person name="Andreopoulos B."/>
            <person name="Barry K.W."/>
            <person name="Bonito G."/>
            <person name="Buee M."/>
            <person name="Carver A."/>
            <person name="Chen C."/>
            <person name="Cichocki N."/>
            <person name="Clum A."/>
            <person name="Culley D."/>
            <person name="Crous P.W."/>
            <person name="Fauchery L."/>
            <person name="Girlanda M."/>
            <person name="Hayes R.D."/>
            <person name="Keri Z."/>
            <person name="LaButti K."/>
            <person name="Lipzen A."/>
            <person name="Lombard V."/>
            <person name="Magnuson J."/>
            <person name="Maillard F."/>
            <person name="Murat C."/>
            <person name="Nolan M."/>
            <person name="Ohm R.A."/>
            <person name="Pangilinan J."/>
            <person name="Pereira M.F."/>
            <person name="Perotto S."/>
            <person name="Peter M."/>
            <person name="Pfister S."/>
            <person name="Riley R."/>
            <person name="Sitrit Y."/>
            <person name="Stielow J.B."/>
            <person name="Szollosi G."/>
            <person name="Zifcakova L."/>
            <person name="Stursova M."/>
            <person name="Spatafora J.W."/>
            <person name="Tedersoo L."/>
            <person name="Vaario L.M."/>
            <person name="Yamada A."/>
            <person name="Yan M."/>
            <person name="Wang P."/>
            <person name="Xu J."/>
            <person name="Bruns T."/>
            <person name="Baldrian P."/>
            <person name="Vilgalys R."/>
            <person name="Dunand C."/>
            <person name="Henrissat B."/>
            <person name="Grigoriev I.V."/>
            <person name="Hibbett D."/>
            <person name="Nagy L.G."/>
            <person name="Martin F.M."/>
        </authorList>
    </citation>
    <scope>NUCLEOTIDE SEQUENCE</scope>
    <source>
        <strain evidence="18">UP504</strain>
    </source>
</reference>
<feature type="domain" description="Helicase ATP-binding" evidence="16">
    <location>
        <begin position="496"/>
        <end position="701"/>
    </location>
</feature>
<accession>A0A9P6DYC9</accession>
<dbReference type="Proteomes" id="UP000886523">
    <property type="component" value="Unassembled WGS sequence"/>
</dbReference>
<feature type="domain" description="Helicase C-terminal" evidence="17">
    <location>
        <begin position="946"/>
        <end position="1104"/>
    </location>
</feature>
<dbReference type="GO" id="GO:0003676">
    <property type="term" value="F:nucleic acid binding"/>
    <property type="evidence" value="ECO:0007669"/>
    <property type="project" value="InterPro"/>
</dbReference>
<dbReference type="InterPro" id="IPR001650">
    <property type="entry name" value="Helicase_C-like"/>
</dbReference>
<dbReference type="CDD" id="cd18793">
    <property type="entry name" value="SF2_C_SNF"/>
    <property type="match status" value="1"/>
</dbReference>
<evidence type="ECO:0000259" key="17">
    <source>
        <dbReference type="PROSITE" id="PS51194"/>
    </source>
</evidence>
<dbReference type="InterPro" id="IPR018957">
    <property type="entry name" value="Znf_C3HC4_RING-type"/>
</dbReference>
<keyword evidence="19" id="KW-1185">Reference proteome</keyword>
<dbReference type="PROSITE" id="PS51194">
    <property type="entry name" value="HELICASE_CTER"/>
    <property type="match status" value="1"/>
</dbReference>
<dbReference type="Pfam" id="PF00097">
    <property type="entry name" value="zf-C3HC4"/>
    <property type="match status" value="1"/>
</dbReference>
<evidence type="ECO:0000256" key="2">
    <source>
        <dbReference type="ARBA" id="ARBA00007025"/>
    </source>
</evidence>
<dbReference type="GO" id="GO:0005524">
    <property type="term" value="F:ATP binding"/>
    <property type="evidence" value="ECO:0007669"/>
    <property type="project" value="UniProtKB-KW"/>
</dbReference>
<evidence type="ECO:0000256" key="8">
    <source>
        <dbReference type="ARBA" id="ARBA00022806"/>
    </source>
</evidence>
<evidence type="ECO:0000256" key="4">
    <source>
        <dbReference type="ARBA" id="ARBA00022741"/>
    </source>
</evidence>
<dbReference type="Gene3D" id="3.30.40.10">
    <property type="entry name" value="Zinc/RING finger domain, C3HC4 (zinc finger)"/>
    <property type="match status" value="1"/>
</dbReference>
<dbReference type="GO" id="GO:0008094">
    <property type="term" value="F:ATP-dependent activity, acting on DNA"/>
    <property type="evidence" value="ECO:0007669"/>
    <property type="project" value="TreeGrafter"/>
</dbReference>
<dbReference type="PANTHER" id="PTHR45626">
    <property type="entry name" value="TRANSCRIPTION TERMINATION FACTOR 2-RELATED"/>
    <property type="match status" value="1"/>
</dbReference>
<comment type="subcellular location">
    <subcellularLocation>
        <location evidence="1">Nucleus</location>
    </subcellularLocation>
</comment>
<dbReference type="EMBL" id="MU128926">
    <property type="protein sequence ID" value="KAF9518332.1"/>
    <property type="molecule type" value="Genomic_DNA"/>
</dbReference>
<dbReference type="CDD" id="cd18008">
    <property type="entry name" value="DEXDc_SHPRH-like"/>
    <property type="match status" value="1"/>
</dbReference>
<evidence type="ECO:0000256" key="3">
    <source>
        <dbReference type="ARBA" id="ARBA00022723"/>
    </source>
</evidence>
<dbReference type="SMART" id="SM00910">
    <property type="entry name" value="HIRAN"/>
    <property type="match status" value="1"/>
</dbReference>
<dbReference type="SMART" id="SM00184">
    <property type="entry name" value="RING"/>
    <property type="match status" value="1"/>
</dbReference>
<dbReference type="GO" id="GO:0005634">
    <property type="term" value="C:nucleus"/>
    <property type="evidence" value="ECO:0007669"/>
    <property type="project" value="UniProtKB-SubCell"/>
</dbReference>
<dbReference type="SMART" id="SM00487">
    <property type="entry name" value="DEXDc"/>
    <property type="match status" value="1"/>
</dbReference>
<evidence type="ECO:0000256" key="7">
    <source>
        <dbReference type="ARBA" id="ARBA00022801"/>
    </source>
</evidence>
<feature type="compositionally biased region" description="Acidic residues" evidence="14">
    <location>
        <begin position="59"/>
        <end position="68"/>
    </location>
</feature>
<evidence type="ECO:0008006" key="20">
    <source>
        <dbReference type="Google" id="ProtNLM"/>
    </source>
</evidence>
<evidence type="ECO:0000256" key="6">
    <source>
        <dbReference type="ARBA" id="ARBA00022771"/>
    </source>
</evidence>
<dbReference type="InterPro" id="IPR050628">
    <property type="entry name" value="SNF2_RAD54_helicase_TF"/>
</dbReference>
<dbReference type="SMART" id="SM00490">
    <property type="entry name" value="HELICc"/>
    <property type="match status" value="1"/>
</dbReference>
<evidence type="ECO:0000313" key="18">
    <source>
        <dbReference type="EMBL" id="KAF9518332.1"/>
    </source>
</evidence>
<gene>
    <name evidence="18" type="ORF">BS47DRAFT_1325623</name>
</gene>